<sequence>MIPLVFLGLVLLLCAAGVVWLLLGPDSKARPSAVDRAEQLARFAPEQIPHAGRFYVPVEGRSAGHRAYLRYRLNGSQDSNLKDFRSTYRIGGPARVDAAIPRAVGDGLTSHVPSHADLAFTDIDSGVRRDVYVVYGGQGKGSPTESAARVYVLAESP</sequence>
<dbReference type="RefSeq" id="WP_201874307.1">
    <property type="nucleotide sequence ID" value="NZ_JAERRF010000005.1"/>
</dbReference>
<accession>A0ABS1NBI0</accession>
<evidence type="ECO:0008006" key="3">
    <source>
        <dbReference type="Google" id="ProtNLM"/>
    </source>
</evidence>
<reference evidence="1 2" key="1">
    <citation type="submission" date="2021-01" db="EMBL/GenBank/DDBJ databases">
        <title>WGS of actinomycetes isolated from Thailand.</title>
        <authorList>
            <person name="Thawai C."/>
        </authorList>
    </citation>
    <scope>NUCLEOTIDE SEQUENCE [LARGE SCALE GENOMIC DNA]</scope>
    <source>
        <strain evidence="1 2">CA1R205</strain>
    </source>
</reference>
<dbReference type="Proteomes" id="UP000634229">
    <property type="component" value="Unassembled WGS sequence"/>
</dbReference>
<name>A0ABS1NBI0_9ACTN</name>
<proteinExistence type="predicted"/>
<dbReference type="EMBL" id="JAERRF010000005">
    <property type="protein sequence ID" value="MBL1097196.1"/>
    <property type="molecule type" value="Genomic_DNA"/>
</dbReference>
<gene>
    <name evidence="1" type="ORF">JK363_11015</name>
</gene>
<protein>
    <recommendedName>
        <fullName evidence="3">Secreted protein</fullName>
    </recommendedName>
</protein>
<organism evidence="1 2">
    <name type="scientific">Streptomyces coffeae</name>
    <dbReference type="NCBI Taxonomy" id="621382"/>
    <lineage>
        <taxon>Bacteria</taxon>
        <taxon>Bacillati</taxon>
        <taxon>Actinomycetota</taxon>
        <taxon>Actinomycetes</taxon>
        <taxon>Kitasatosporales</taxon>
        <taxon>Streptomycetaceae</taxon>
        <taxon>Streptomyces</taxon>
    </lineage>
</organism>
<evidence type="ECO:0000313" key="1">
    <source>
        <dbReference type="EMBL" id="MBL1097196.1"/>
    </source>
</evidence>
<comment type="caution">
    <text evidence="1">The sequence shown here is derived from an EMBL/GenBank/DDBJ whole genome shotgun (WGS) entry which is preliminary data.</text>
</comment>
<evidence type="ECO:0000313" key="2">
    <source>
        <dbReference type="Proteomes" id="UP000634229"/>
    </source>
</evidence>
<keyword evidence="2" id="KW-1185">Reference proteome</keyword>